<evidence type="ECO:0000256" key="5">
    <source>
        <dbReference type="ARBA" id="ARBA00022989"/>
    </source>
</evidence>
<keyword evidence="2" id="KW-1003">Cell membrane</keyword>
<evidence type="ECO:0000256" key="7">
    <source>
        <dbReference type="ARBA" id="ARBA00023316"/>
    </source>
</evidence>
<gene>
    <name evidence="12" type="ORF">BN437_1394</name>
</gene>
<comment type="subcellular location">
    <subcellularLocation>
        <location evidence="1">Cell inner membrane</location>
        <topology evidence="1">Multi-pass membrane protein</topology>
    </subcellularLocation>
</comment>
<dbReference type="Proteomes" id="UP000013111">
    <property type="component" value="Unassembled WGS sequence"/>
</dbReference>
<protein>
    <recommendedName>
        <fullName evidence="9">Envelope biogenesis factor ElyC</fullName>
    </recommendedName>
</protein>
<dbReference type="GO" id="GO:0005886">
    <property type="term" value="C:plasma membrane"/>
    <property type="evidence" value="ECO:0007669"/>
    <property type="project" value="UniProtKB-SubCell"/>
</dbReference>
<evidence type="ECO:0000256" key="2">
    <source>
        <dbReference type="ARBA" id="ARBA00022475"/>
    </source>
</evidence>
<dbReference type="GeneID" id="97605650"/>
<evidence type="ECO:0000313" key="12">
    <source>
        <dbReference type="EMBL" id="CCO93335.1"/>
    </source>
</evidence>
<dbReference type="GO" id="GO:0000270">
    <property type="term" value="P:peptidoglycan metabolic process"/>
    <property type="evidence" value="ECO:0007669"/>
    <property type="project" value="TreeGrafter"/>
</dbReference>
<feature type="domain" description="DUF218" evidence="11">
    <location>
        <begin position="80"/>
        <end position="243"/>
    </location>
</feature>
<organism evidence="12 13">
    <name type="scientific">Erwinia amylovora NBRC 12687 = CFBP 1232</name>
    <dbReference type="NCBI Taxonomy" id="1219359"/>
    <lineage>
        <taxon>Bacteria</taxon>
        <taxon>Pseudomonadati</taxon>
        <taxon>Pseudomonadota</taxon>
        <taxon>Gammaproteobacteria</taxon>
        <taxon>Enterobacterales</taxon>
        <taxon>Erwiniaceae</taxon>
        <taxon>Erwinia</taxon>
    </lineage>
</organism>
<evidence type="ECO:0000256" key="4">
    <source>
        <dbReference type="ARBA" id="ARBA00022692"/>
    </source>
</evidence>
<keyword evidence="7" id="KW-0961">Cell wall biogenesis/degradation</keyword>
<keyword evidence="3" id="KW-0997">Cell inner membrane</keyword>
<evidence type="ECO:0000313" key="13">
    <source>
        <dbReference type="Proteomes" id="UP000013111"/>
    </source>
</evidence>
<evidence type="ECO:0000256" key="3">
    <source>
        <dbReference type="ARBA" id="ARBA00022519"/>
    </source>
</evidence>
<sequence length="262" mass="29441">MFFTLKKIMGSLLLPLPILLLIIGLGLLLLWFSRWQKSAKTLISVAWLFLLLLSLQPVADRLLAPLEHRYPTWHNQHPLDYIVVLGGGYTWNLQWAPSSNMLNNSLPRLAEGIRIWRANPQAKLIFTGGKAQHNPMSSAAVTASVAQSLGVPAAAIIILDKPRDTEQEAHEVAKIVHNQPFALVTSANHLPRAIRFFQYQGLQPWPAPANQLAVASPLNVWERVLPSSFWLGHSERALYENIGRLWQWLKQPDSPSTGPRQQ</sequence>
<dbReference type="GO" id="GO:0043164">
    <property type="term" value="P:Gram-negative-bacterium-type cell wall biogenesis"/>
    <property type="evidence" value="ECO:0007669"/>
    <property type="project" value="TreeGrafter"/>
</dbReference>
<reference evidence="12 13" key="2">
    <citation type="submission" date="2013-04" db="EMBL/GenBank/DDBJ databases">
        <title>Comparative genomics of 12 strains of Erwinia amylovora identifies a pan-genome with a large conserved core and provides insights into host specificity.</title>
        <authorList>
            <person name="Mann R.A."/>
            <person name="Smits T.H.M."/>
            <person name="Buehlmann A."/>
            <person name="Blom J."/>
            <person name="Goesmann A."/>
            <person name="Frey J.E."/>
            <person name="Plummer K.M."/>
            <person name="Beer S.V."/>
            <person name="Luck J."/>
            <person name="Duffy B."/>
            <person name="Rodoni B."/>
        </authorList>
    </citation>
    <scope>NUCLEOTIDE SEQUENCE [LARGE SCALE GENOMIC DNA]</scope>
    <source>
        <strain evidence="13">CFBP 1232</strain>
    </source>
</reference>
<keyword evidence="6 10" id="KW-0472">Membrane</keyword>
<dbReference type="GO" id="GO:0071555">
    <property type="term" value="P:cell wall organization"/>
    <property type="evidence" value="ECO:0007669"/>
    <property type="project" value="UniProtKB-KW"/>
</dbReference>
<name>A0A830ZZ63_ERWAM</name>
<keyword evidence="4 10" id="KW-0812">Transmembrane</keyword>
<dbReference type="PANTHER" id="PTHR30336">
    <property type="entry name" value="INNER MEMBRANE PROTEIN, PROBABLE PERMEASE"/>
    <property type="match status" value="1"/>
</dbReference>
<evidence type="ECO:0000256" key="1">
    <source>
        <dbReference type="ARBA" id="ARBA00004429"/>
    </source>
</evidence>
<evidence type="ECO:0000256" key="6">
    <source>
        <dbReference type="ARBA" id="ARBA00023136"/>
    </source>
</evidence>
<dbReference type="AlphaFoldDB" id="A0A830ZZ63"/>
<evidence type="ECO:0000256" key="8">
    <source>
        <dbReference type="ARBA" id="ARBA00053487"/>
    </source>
</evidence>
<dbReference type="InterPro" id="IPR051599">
    <property type="entry name" value="Cell_Envelope_Assoc"/>
</dbReference>
<dbReference type="CDD" id="cd06259">
    <property type="entry name" value="YdcF-like"/>
    <property type="match status" value="1"/>
</dbReference>
<dbReference type="Gene3D" id="3.40.50.620">
    <property type="entry name" value="HUPs"/>
    <property type="match status" value="1"/>
</dbReference>
<dbReference type="FunFam" id="3.40.50.620:FF:000164">
    <property type="entry name" value="Envelope biogenesis factor ElyC"/>
    <property type="match status" value="1"/>
</dbReference>
<feature type="transmembrane region" description="Helical" evidence="10">
    <location>
        <begin position="12"/>
        <end position="32"/>
    </location>
</feature>
<reference evidence="12 13" key="1">
    <citation type="submission" date="2012-11" db="EMBL/GenBank/DDBJ databases">
        <authorList>
            <person name="Linke B."/>
        </authorList>
    </citation>
    <scope>NUCLEOTIDE SEQUENCE [LARGE SCALE GENOMIC DNA]</scope>
    <source>
        <strain evidence="13">CFBP 1232</strain>
    </source>
</reference>
<feature type="transmembrane region" description="Helical" evidence="10">
    <location>
        <begin position="38"/>
        <end position="59"/>
    </location>
</feature>
<dbReference type="Pfam" id="PF02698">
    <property type="entry name" value="DUF218"/>
    <property type="match status" value="1"/>
</dbReference>
<dbReference type="InterPro" id="IPR003848">
    <property type="entry name" value="DUF218"/>
</dbReference>
<evidence type="ECO:0000259" key="11">
    <source>
        <dbReference type="Pfam" id="PF02698"/>
    </source>
</evidence>
<comment type="function">
    <text evidence="8">Plays a critical role in the metabolism of the essential lipid carrier used for cell wall synthesis.</text>
</comment>
<dbReference type="RefSeq" id="WP_004156935.1">
    <property type="nucleotide sequence ID" value="NZ_BAYW01000002.1"/>
</dbReference>
<evidence type="ECO:0000256" key="10">
    <source>
        <dbReference type="SAM" id="Phobius"/>
    </source>
</evidence>
<comment type="caution">
    <text evidence="12">The sequence shown here is derived from an EMBL/GenBank/DDBJ whole genome shotgun (WGS) entry which is preliminary data.</text>
</comment>
<dbReference type="EMBL" id="CAPB01000009">
    <property type="protein sequence ID" value="CCO93335.1"/>
    <property type="molecule type" value="Genomic_DNA"/>
</dbReference>
<dbReference type="InterPro" id="IPR014729">
    <property type="entry name" value="Rossmann-like_a/b/a_fold"/>
</dbReference>
<proteinExistence type="predicted"/>
<evidence type="ECO:0000256" key="9">
    <source>
        <dbReference type="ARBA" id="ARBA00070389"/>
    </source>
</evidence>
<accession>A0A830ZZ63</accession>
<dbReference type="NCBIfam" id="NF007794">
    <property type="entry name" value="PRK10494.1"/>
    <property type="match status" value="1"/>
</dbReference>
<dbReference type="PANTHER" id="PTHR30336:SF4">
    <property type="entry name" value="ENVELOPE BIOGENESIS FACTOR ELYC"/>
    <property type="match status" value="1"/>
</dbReference>
<keyword evidence="5 10" id="KW-1133">Transmembrane helix</keyword>